<sequence length="79" mass="8758">MVPSMHCCLKSNQSKKLPDIIKFKSVQEGANDHQIVTGFARQPDVTLAVEALPDLLKGLARWLGALVMSNRRAMNWPGK</sequence>
<name>K8WTJ5_9GAMM</name>
<dbReference type="HOGENOM" id="CLU_2603151_0_0_6"/>
<protein>
    <submittedName>
        <fullName evidence="1">Uncharacterized protein</fullName>
    </submittedName>
</protein>
<reference evidence="1 2" key="1">
    <citation type="journal article" date="2012" name="BMC Genomics">
        <title>Comparative genomics of bacteria in the genus Providencia isolated from wild Drosophila melanogaster.</title>
        <authorList>
            <person name="Galac M.R."/>
            <person name="Lazzaro B.P."/>
        </authorList>
    </citation>
    <scope>NUCLEOTIDE SEQUENCE [LARGE SCALE GENOMIC DNA]</scope>
    <source>
        <strain evidence="1 2">DSM 19968</strain>
    </source>
</reference>
<dbReference type="AlphaFoldDB" id="K8WTJ5"/>
<dbReference type="EMBL" id="AKKL01000015">
    <property type="protein sequence ID" value="EKT63266.1"/>
    <property type="molecule type" value="Genomic_DNA"/>
</dbReference>
<organism evidence="1 2">
    <name type="scientific">Providencia burhodogranariea DSM 19968</name>
    <dbReference type="NCBI Taxonomy" id="1141662"/>
    <lineage>
        <taxon>Bacteria</taxon>
        <taxon>Pseudomonadati</taxon>
        <taxon>Pseudomonadota</taxon>
        <taxon>Gammaproteobacteria</taxon>
        <taxon>Enterobacterales</taxon>
        <taxon>Morganellaceae</taxon>
        <taxon>Providencia</taxon>
    </lineage>
</organism>
<evidence type="ECO:0000313" key="1">
    <source>
        <dbReference type="EMBL" id="EKT63266.1"/>
    </source>
</evidence>
<gene>
    <name evidence="1" type="ORF">OOA_05381</name>
</gene>
<evidence type="ECO:0000313" key="2">
    <source>
        <dbReference type="Proteomes" id="UP000009336"/>
    </source>
</evidence>
<keyword evidence="2" id="KW-1185">Reference proteome</keyword>
<comment type="caution">
    <text evidence="1">The sequence shown here is derived from an EMBL/GenBank/DDBJ whole genome shotgun (WGS) entry which is preliminary data.</text>
</comment>
<dbReference type="Proteomes" id="UP000009336">
    <property type="component" value="Unassembled WGS sequence"/>
</dbReference>
<accession>K8WTJ5</accession>
<proteinExistence type="predicted"/>